<evidence type="ECO:0000313" key="2">
    <source>
        <dbReference type="Proteomes" id="UP001219605"/>
    </source>
</evidence>
<organism evidence="1 2">
    <name type="scientific">Micromonospora cathayae</name>
    <dbReference type="NCBI Taxonomy" id="3028804"/>
    <lineage>
        <taxon>Bacteria</taxon>
        <taxon>Bacillati</taxon>
        <taxon>Actinomycetota</taxon>
        <taxon>Actinomycetes</taxon>
        <taxon>Micromonosporales</taxon>
        <taxon>Micromonosporaceae</taxon>
        <taxon>Micromonospora</taxon>
    </lineage>
</organism>
<dbReference type="EMBL" id="CP118615">
    <property type="protein sequence ID" value="WDZ83747.1"/>
    <property type="molecule type" value="Genomic_DNA"/>
</dbReference>
<gene>
    <name evidence="1" type="ORF">PVK37_25285</name>
</gene>
<proteinExistence type="predicted"/>
<name>A0ABY7ZLI2_9ACTN</name>
<accession>A0ABY7ZLI2</accession>
<dbReference type="Proteomes" id="UP001219605">
    <property type="component" value="Chromosome"/>
</dbReference>
<dbReference type="RefSeq" id="WP_275030305.1">
    <property type="nucleotide sequence ID" value="NZ_CP118615.1"/>
</dbReference>
<reference evidence="1 2" key="1">
    <citation type="submission" date="2023-02" db="EMBL/GenBank/DDBJ databases">
        <authorList>
            <person name="Mo P."/>
        </authorList>
    </citation>
    <scope>NUCLEOTIDE SEQUENCE [LARGE SCALE GENOMIC DNA]</scope>
    <source>
        <strain evidence="1 2">HUAS 3</strain>
    </source>
</reference>
<dbReference type="InterPro" id="IPR047659">
    <property type="entry name" value="T7SS_assoc"/>
</dbReference>
<sequence length="223" mass="24316">MNTNHDPEAEPDDRKRTMVDQVDSYFLLMDPDWQPAPDDETPDPAALLGLWPVEADGSLGAFRANPDYRPRDADAVADPLDALFRMAVRGQAQAEQIQLVLRDTLFDVALNGDERPLIMRSPDGVPCVVIATSAPQRERVSAPQWRRIDLAELVSLLPDRVDTLFNPAGPVPMRLIGDVVRETLLMSDEEIAEARAVVLAALPPDRGVPVLPWVAGAPTGSAA</sequence>
<protein>
    <submittedName>
        <fullName evidence="1">Type VII secretion system-associated protein</fullName>
    </submittedName>
</protein>
<evidence type="ECO:0000313" key="1">
    <source>
        <dbReference type="EMBL" id="WDZ83747.1"/>
    </source>
</evidence>
<dbReference type="NCBIfam" id="NF033532">
    <property type="entry name" value="lone7para_assoc"/>
    <property type="match status" value="1"/>
</dbReference>
<keyword evidence="2" id="KW-1185">Reference proteome</keyword>